<evidence type="ECO:0008006" key="4">
    <source>
        <dbReference type="Google" id="ProtNLM"/>
    </source>
</evidence>
<feature type="compositionally biased region" description="Low complexity" evidence="1">
    <location>
        <begin position="131"/>
        <end position="147"/>
    </location>
</feature>
<evidence type="ECO:0000256" key="1">
    <source>
        <dbReference type="SAM" id="MobiDB-lite"/>
    </source>
</evidence>
<dbReference type="PROSITE" id="PS51257">
    <property type="entry name" value="PROKAR_LIPOPROTEIN"/>
    <property type="match status" value="1"/>
</dbReference>
<reference evidence="2 3" key="1">
    <citation type="submission" date="2017-06" db="EMBL/GenBank/DDBJ databases">
        <authorList>
            <person name="Kim H.J."/>
            <person name="Triplett B.A."/>
        </authorList>
    </citation>
    <scope>NUCLEOTIDE SEQUENCE [LARGE SCALE GENOMIC DNA]</scope>
    <source>
        <strain evidence="2 3">B29T1</strain>
    </source>
</reference>
<organism evidence="2 3">
    <name type="scientific">Arboricoccus pini</name>
    <dbReference type="NCBI Taxonomy" id="1963835"/>
    <lineage>
        <taxon>Bacteria</taxon>
        <taxon>Pseudomonadati</taxon>
        <taxon>Pseudomonadota</taxon>
        <taxon>Alphaproteobacteria</taxon>
        <taxon>Geminicoccales</taxon>
        <taxon>Geminicoccaceae</taxon>
        <taxon>Arboricoccus</taxon>
    </lineage>
</organism>
<dbReference type="AlphaFoldDB" id="A0A212Q9X1"/>
<feature type="region of interest" description="Disordered" evidence="1">
    <location>
        <begin position="131"/>
        <end position="231"/>
    </location>
</feature>
<dbReference type="EMBL" id="FYEH01000001">
    <property type="protein sequence ID" value="SNB56153.1"/>
    <property type="molecule type" value="Genomic_DNA"/>
</dbReference>
<protein>
    <recommendedName>
        <fullName evidence="4">Cell division protein FtsL</fullName>
    </recommendedName>
</protein>
<evidence type="ECO:0000313" key="2">
    <source>
        <dbReference type="EMBL" id="SNB56153.1"/>
    </source>
</evidence>
<proteinExistence type="predicted"/>
<accession>A0A212Q9X1</accession>
<dbReference type="RefSeq" id="WP_088559802.1">
    <property type="nucleotide sequence ID" value="NZ_FYEH01000001.1"/>
</dbReference>
<name>A0A212Q9X1_9PROT</name>
<keyword evidence="3" id="KW-1185">Reference proteome</keyword>
<dbReference type="Proteomes" id="UP000197065">
    <property type="component" value="Unassembled WGS sequence"/>
</dbReference>
<feature type="compositionally biased region" description="Low complexity" evidence="1">
    <location>
        <begin position="167"/>
        <end position="210"/>
    </location>
</feature>
<sequence length="231" mass="24262">MSWRLTIFTGMAALACAVVVFEFKGTVRTIDRQIVSTSREIEQQKWRLQTLRADYAYLTRPERLAMQAAQLGMVPASTKAMTQISAIALDSQVAFADRAVPVTLPGGETVELRFKPASVGYVARDAGAIGQEDAPPASAESSSTQAPPAQPEREQVASATPSKLVPASAKAESSASSRAAEAAKATKAAQAALAARIAQATARRSATTVAPQKSSPAPMWAGSPPRQNNLP</sequence>
<gene>
    <name evidence="2" type="ORF">SAMN07250955_101522</name>
</gene>
<evidence type="ECO:0000313" key="3">
    <source>
        <dbReference type="Proteomes" id="UP000197065"/>
    </source>
</evidence>
<dbReference type="OrthoDB" id="7165680at2"/>